<evidence type="ECO:0000256" key="1">
    <source>
        <dbReference type="SAM" id="MobiDB-lite"/>
    </source>
</evidence>
<dbReference type="GeneID" id="30015998"/>
<sequence>MADQDEEIPRRPVNSRTSKKEGRSASESQKTAKAPEKVAERQTTAPQGTVPPTIQHCPYPTTLDLRSPAAPRVRPPGAFPDSSRLGPTSPEILPHGSQTLANEPDRLNMETEGQGERIEDGQSITVNQRQGPDLNFLVQHSTTAEGQQVLVDQLPAGLISSPLKNLSDYENFLVDHPNTTCEFASQALSKIVWLTDQVTERQNELTKLLLTLKHDMNSLRQGLRFWTRSYRKNKQTYRGSAPGHVAIQRYCQVPNRDRKRKAAGGLCYRVRPPAASDSDSHGVSQTEQKST</sequence>
<gene>
    <name evidence="2" type="ORF">AYL99_11831</name>
</gene>
<reference evidence="2 3" key="1">
    <citation type="submission" date="2016-04" db="EMBL/GenBank/DDBJ databases">
        <title>Draft genome of Fonsecaea erecta CBS 125763.</title>
        <authorList>
            <person name="Weiss V.A."/>
            <person name="Vicente V.A."/>
            <person name="Raittz R.T."/>
            <person name="Moreno L.F."/>
            <person name="De Souza E.M."/>
            <person name="Pedrosa F.O."/>
            <person name="Steffens M.B."/>
            <person name="Faoro H."/>
            <person name="Tadra-Sfeir M.Z."/>
            <person name="Najafzadeh M.J."/>
            <person name="Felipe M.S."/>
            <person name="Teixeira M."/>
            <person name="Sun J."/>
            <person name="Xi L."/>
            <person name="Gomes R."/>
            <person name="De Azevedo C.M."/>
            <person name="Salgado C.G."/>
            <person name="Da Silva M.B."/>
            <person name="Nascimento M.F."/>
            <person name="Queiroz-Telles F."/>
            <person name="Attili D.S."/>
            <person name="Gorbushina A."/>
        </authorList>
    </citation>
    <scope>NUCLEOTIDE SEQUENCE [LARGE SCALE GENOMIC DNA]</scope>
    <source>
        <strain evidence="2 3">CBS 125763</strain>
    </source>
</reference>
<keyword evidence="3" id="KW-1185">Reference proteome</keyword>
<accession>A0A178Z358</accession>
<feature type="region of interest" description="Disordered" evidence="1">
    <location>
        <begin position="270"/>
        <end position="291"/>
    </location>
</feature>
<evidence type="ECO:0000313" key="2">
    <source>
        <dbReference type="EMBL" id="OAP53951.1"/>
    </source>
</evidence>
<feature type="compositionally biased region" description="Polar residues" evidence="1">
    <location>
        <begin position="41"/>
        <end position="52"/>
    </location>
</feature>
<dbReference type="AlphaFoldDB" id="A0A178Z358"/>
<protein>
    <submittedName>
        <fullName evidence="2">Uncharacterized protein</fullName>
    </submittedName>
</protein>
<feature type="region of interest" description="Disordered" evidence="1">
    <location>
        <begin position="1"/>
        <end position="96"/>
    </location>
</feature>
<feature type="compositionally biased region" description="Polar residues" evidence="1">
    <location>
        <begin position="281"/>
        <end position="291"/>
    </location>
</feature>
<dbReference type="RefSeq" id="XP_018687318.1">
    <property type="nucleotide sequence ID" value="XM_018843335.1"/>
</dbReference>
<dbReference type="Proteomes" id="UP000078343">
    <property type="component" value="Unassembled WGS sequence"/>
</dbReference>
<proteinExistence type="predicted"/>
<dbReference type="EMBL" id="LVYI01000017">
    <property type="protein sequence ID" value="OAP53951.1"/>
    <property type="molecule type" value="Genomic_DNA"/>
</dbReference>
<evidence type="ECO:0000313" key="3">
    <source>
        <dbReference type="Proteomes" id="UP000078343"/>
    </source>
</evidence>
<organism evidence="2 3">
    <name type="scientific">Fonsecaea erecta</name>
    <dbReference type="NCBI Taxonomy" id="1367422"/>
    <lineage>
        <taxon>Eukaryota</taxon>
        <taxon>Fungi</taxon>
        <taxon>Dikarya</taxon>
        <taxon>Ascomycota</taxon>
        <taxon>Pezizomycotina</taxon>
        <taxon>Eurotiomycetes</taxon>
        <taxon>Chaetothyriomycetidae</taxon>
        <taxon>Chaetothyriales</taxon>
        <taxon>Herpotrichiellaceae</taxon>
        <taxon>Fonsecaea</taxon>
    </lineage>
</organism>
<comment type="caution">
    <text evidence="2">The sequence shown here is derived from an EMBL/GenBank/DDBJ whole genome shotgun (WGS) entry which is preliminary data.</text>
</comment>
<name>A0A178Z358_9EURO</name>